<evidence type="ECO:0000259" key="6">
    <source>
        <dbReference type="Pfam" id="PF05154"/>
    </source>
</evidence>
<sequence>MEETRAQKSKILAIILALLLGGLGVHNFYMGHNTLGLAKIALNAFGIAMSLLAVGQALLFLAGLWVILEAIMIAFGVGNMKTDRHDIPLKW</sequence>
<dbReference type="AlphaFoldDB" id="S5SU89"/>
<keyword evidence="2 5" id="KW-0812">Transmembrane</keyword>
<dbReference type="Pfam" id="PF05154">
    <property type="entry name" value="TM2"/>
    <property type="match status" value="1"/>
</dbReference>
<comment type="subcellular location">
    <subcellularLocation>
        <location evidence="1">Membrane</location>
        <topology evidence="1">Multi-pass membrane protein</topology>
    </subcellularLocation>
</comment>
<dbReference type="HOGENOM" id="CLU_081297_10_0_11"/>
<dbReference type="STRING" id="1224163.B841_06380"/>
<accession>S5SU89</accession>
<dbReference type="PATRIC" id="fig|1224163.3.peg.1282"/>
<protein>
    <recommendedName>
        <fullName evidence="6">TM2 domain-containing protein</fullName>
    </recommendedName>
</protein>
<keyword evidence="4 5" id="KW-0472">Membrane</keyword>
<feature type="transmembrane region" description="Helical" evidence="5">
    <location>
        <begin position="12"/>
        <end position="30"/>
    </location>
</feature>
<dbReference type="EMBL" id="CP003924">
    <property type="protein sequence ID" value="AGS34749.1"/>
    <property type="molecule type" value="Genomic_DNA"/>
</dbReference>
<feature type="domain" description="TM2" evidence="6">
    <location>
        <begin position="7"/>
        <end position="47"/>
    </location>
</feature>
<evidence type="ECO:0000313" key="8">
    <source>
        <dbReference type="Proteomes" id="UP000015388"/>
    </source>
</evidence>
<evidence type="ECO:0000256" key="4">
    <source>
        <dbReference type="ARBA" id="ARBA00023136"/>
    </source>
</evidence>
<dbReference type="eggNOG" id="COG2314">
    <property type="taxonomic scope" value="Bacteria"/>
</dbReference>
<evidence type="ECO:0000256" key="1">
    <source>
        <dbReference type="ARBA" id="ARBA00004141"/>
    </source>
</evidence>
<evidence type="ECO:0000256" key="2">
    <source>
        <dbReference type="ARBA" id="ARBA00022692"/>
    </source>
</evidence>
<dbReference type="GO" id="GO:0016020">
    <property type="term" value="C:membrane"/>
    <property type="evidence" value="ECO:0007669"/>
    <property type="project" value="UniProtKB-SubCell"/>
</dbReference>
<evidence type="ECO:0000313" key="7">
    <source>
        <dbReference type="EMBL" id="AGS34749.1"/>
    </source>
</evidence>
<dbReference type="Proteomes" id="UP000015388">
    <property type="component" value="Chromosome"/>
</dbReference>
<reference evidence="7 8" key="1">
    <citation type="submission" date="2012-11" db="EMBL/GenBank/DDBJ databases">
        <title>The complete genome sequence of Corynebacterium maris Coryn-1 (=DSM 45190).</title>
        <authorList>
            <person name="Schaffert L."/>
            <person name="Albersmeier A."/>
            <person name="Kalinowski J."/>
            <person name="Ruckert C."/>
        </authorList>
    </citation>
    <scope>NUCLEOTIDE SEQUENCE [LARGE SCALE GENOMIC DNA]</scope>
    <source>
        <strain evidence="8">Coryn-1</strain>
    </source>
</reference>
<gene>
    <name evidence="7" type="ORF">B841_06380</name>
</gene>
<dbReference type="InterPro" id="IPR007829">
    <property type="entry name" value="TM2"/>
</dbReference>
<proteinExistence type="predicted"/>
<name>S5SU89_9CORY</name>
<keyword evidence="8" id="KW-1185">Reference proteome</keyword>
<evidence type="ECO:0000256" key="5">
    <source>
        <dbReference type="SAM" id="Phobius"/>
    </source>
</evidence>
<keyword evidence="3 5" id="KW-1133">Transmembrane helix</keyword>
<dbReference type="KEGG" id="cmd:B841_06380"/>
<evidence type="ECO:0000256" key="3">
    <source>
        <dbReference type="ARBA" id="ARBA00022989"/>
    </source>
</evidence>
<dbReference type="RefSeq" id="WP_020934682.1">
    <property type="nucleotide sequence ID" value="NC_021915.1"/>
</dbReference>
<organism evidence="7 8">
    <name type="scientific">Corynebacterium maris DSM 45190</name>
    <dbReference type="NCBI Taxonomy" id="1224163"/>
    <lineage>
        <taxon>Bacteria</taxon>
        <taxon>Bacillati</taxon>
        <taxon>Actinomycetota</taxon>
        <taxon>Actinomycetes</taxon>
        <taxon>Mycobacteriales</taxon>
        <taxon>Corynebacteriaceae</taxon>
        <taxon>Corynebacterium</taxon>
    </lineage>
</organism>
<feature type="transmembrane region" description="Helical" evidence="5">
    <location>
        <begin position="42"/>
        <end position="75"/>
    </location>
</feature>